<dbReference type="InterPro" id="IPR001138">
    <property type="entry name" value="Zn2Cys6_DnaBD"/>
</dbReference>
<dbReference type="InterPro" id="IPR036864">
    <property type="entry name" value="Zn2-C6_fun-type_DNA-bd_sf"/>
</dbReference>
<gene>
    <name evidence="7" type="ORF">INT43_005753</name>
</gene>
<proteinExistence type="predicted"/>
<evidence type="ECO:0000259" key="6">
    <source>
        <dbReference type="PROSITE" id="PS50048"/>
    </source>
</evidence>
<evidence type="ECO:0000256" key="4">
    <source>
        <dbReference type="ARBA" id="ARBA00023163"/>
    </source>
</evidence>
<dbReference type="PANTHER" id="PTHR47660">
    <property type="entry name" value="TRANSCRIPTION FACTOR WITH C2H2 AND ZN(2)-CYS(6) DNA BINDING DOMAIN (EUROFUNG)-RELATED-RELATED"/>
    <property type="match status" value="1"/>
</dbReference>
<evidence type="ECO:0000256" key="3">
    <source>
        <dbReference type="ARBA" id="ARBA00023015"/>
    </source>
</evidence>
<dbReference type="GO" id="GO:0008270">
    <property type="term" value="F:zinc ion binding"/>
    <property type="evidence" value="ECO:0007669"/>
    <property type="project" value="InterPro"/>
</dbReference>
<dbReference type="OrthoDB" id="2441642at2759"/>
<sequence length="422" mass="47914">MKTSRYSTSRQKACQHCANAKAKCERNPANERCARCKQRGLLCAYPNANATERSKQITVGQGDARLPSPISLPDLPFNSLESELLAVAANNNANTTIPRTIPPMGQEKLLATYVADSPDNINFSNLDLVCPINADDIKNRWIQAYISAPEQITKDYSKSISAYIYRVLKSYTAVAINGHGILPFVHSQQMMSQPRDSPLTTCLSLARICSSPLPNNNDAAANIIQREMHSLYELRDSYNEETLSAAFQAYLIYAMILFFRLRLPCNAQFRDIMTSLQDLASASARQGLICAADQRRIRPRWEEWIVAEAKRRTLFVMYLFDSILSAQMGFPTFLGTELHGLPAPANKLLWQAATRYEWEREYNIHMSEWMEGFVTIDEFWPTPVDMGEISISRRRARVDHWLENLDEYGTMLYAVMKCTHGE</sequence>
<protein>
    <recommendedName>
        <fullName evidence="6">Zn(2)-C6 fungal-type domain-containing protein</fullName>
    </recommendedName>
</protein>
<keyword evidence="2" id="KW-0862">Zinc</keyword>
<evidence type="ECO:0000256" key="1">
    <source>
        <dbReference type="ARBA" id="ARBA00022723"/>
    </source>
</evidence>
<feature type="domain" description="Zn(2)-C6 fungal-type" evidence="6">
    <location>
        <begin position="13"/>
        <end position="45"/>
    </location>
</feature>
<dbReference type="Proteomes" id="UP000654370">
    <property type="component" value="Unassembled WGS sequence"/>
</dbReference>
<name>A0A8H7U9I6_MORIS</name>
<dbReference type="PROSITE" id="PS00463">
    <property type="entry name" value="ZN2_CY6_FUNGAL_1"/>
    <property type="match status" value="1"/>
</dbReference>
<dbReference type="EMBL" id="JAEPQZ010000012">
    <property type="protein sequence ID" value="KAG2174695.1"/>
    <property type="molecule type" value="Genomic_DNA"/>
</dbReference>
<keyword evidence="8" id="KW-1185">Reference proteome</keyword>
<evidence type="ECO:0000313" key="8">
    <source>
        <dbReference type="Proteomes" id="UP000654370"/>
    </source>
</evidence>
<dbReference type="SUPFAM" id="SSF57701">
    <property type="entry name" value="Zn2/Cys6 DNA-binding domain"/>
    <property type="match status" value="1"/>
</dbReference>
<accession>A0A8H7U9I6</accession>
<keyword evidence="4" id="KW-0804">Transcription</keyword>
<reference evidence="7" key="1">
    <citation type="submission" date="2020-12" db="EMBL/GenBank/DDBJ databases">
        <title>Metabolic potential, ecology and presence of endohyphal bacteria is reflected in genomic diversity of Mucoromycotina.</title>
        <authorList>
            <person name="Muszewska A."/>
            <person name="Okrasinska A."/>
            <person name="Steczkiewicz K."/>
            <person name="Drgas O."/>
            <person name="Orlowska M."/>
            <person name="Perlinska-Lenart U."/>
            <person name="Aleksandrzak-Piekarczyk T."/>
            <person name="Szatraj K."/>
            <person name="Zielenkiewicz U."/>
            <person name="Pilsyk S."/>
            <person name="Malc E."/>
            <person name="Mieczkowski P."/>
            <person name="Kruszewska J.S."/>
            <person name="Biernat P."/>
            <person name="Pawlowska J."/>
        </authorList>
    </citation>
    <scope>NUCLEOTIDE SEQUENCE</scope>
    <source>
        <strain evidence="7">WA0000067209</strain>
    </source>
</reference>
<dbReference type="PANTHER" id="PTHR47660:SF3">
    <property type="entry name" value="FINGER DOMAIN PROTEIN, PUTATIVE (AFU_ORTHOLOGUE AFUA_4G03310)-RELATED"/>
    <property type="match status" value="1"/>
</dbReference>
<dbReference type="Gene3D" id="4.10.240.10">
    <property type="entry name" value="Zn(2)-C6 fungal-type DNA-binding domain"/>
    <property type="match status" value="1"/>
</dbReference>
<dbReference type="PROSITE" id="PS50048">
    <property type="entry name" value="ZN2_CY6_FUNGAL_2"/>
    <property type="match status" value="1"/>
</dbReference>
<comment type="caution">
    <text evidence="7">The sequence shown here is derived from an EMBL/GenBank/DDBJ whole genome shotgun (WGS) entry which is preliminary data.</text>
</comment>
<dbReference type="GO" id="GO:0000981">
    <property type="term" value="F:DNA-binding transcription factor activity, RNA polymerase II-specific"/>
    <property type="evidence" value="ECO:0007669"/>
    <property type="project" value="InterPro"/>
</dbReference>
<keyword evidence="1" id="KW-0479">Metal-binding</keyword>
<evidence type="ECO:0000313" key="7">
    <source>
        <dbReference type="EMBL" id="KAG2174695.1"/>
    </source>
</evidence>
<dbReference type="GO" id="GO:0003677">
    <property type="term" value="F:DNA binding"/>
    <property type="evidence" value="ECO:0007669"/>
    <property type="project" value="InterPro"/>
</dbReference>
<keyword evidence="5" id="KW-0539">Nucleus</keyword>
<organism evidence="7 8">
    <name type="scientific">Mortierella isabellina</name>
    <name type="common">Filamentous fungus</name>
    <name type="synonym">Umbelopsis isabellina</name>
    <dbReference type="NCBI Taxonomy" id="91625"/>
    <lineage>
        <taxon>Eukaryota</taxon>
        <taxon>Fungi</taxon>
        <taxon>Fungi incertae sedis</taxon>
        <taxon>Mucoromycota</taxon>
        <taxon>Mucoromycotina</taxon>
        <taxon>Umbelopsidomycetes</taxon>
        <taxon>Umbelopsidales</taxon>
        <taxon>Umbelopsidaceae</taxon>
        <taxon>Umbelopsis</taxon>
    </lineage>
</organism>
<dbReference type="AlphaFoldDB" id="A0A8H7U9I6"/>
<evidence type="ECO:0000256" key="2">
    <source>
        <dbReference type="ARBA" id="ARBA00022833"/>
    </source>
</evidence>
<dbReference type="GO" id="GO:0006351">
    <property type="term" value="P:DNA-templated transcription"/>
    <property type="evidence" value="ECO:0007669"/>
    <property type="project" value="InterPro"/>
</dbReference>
<keyword evidence="3" id="KW-0805">Transcription regulation</keyword>
<evidence type="ECO:0000256" key="5">
    <source>
        <dbReference type="ARBA" id="ARBA00023242"/>
    </source>
</evidence>
<dbReference type="CDD" id="cd00067">
    <property type="entry name" value="GAL4"/>
    <property type="match status" value="1"/>
</dbReference>